<dbReference type="EMBL" id="ACPB03007614">
    <property type="status" value="NOT_ANNOTATED_CDS"/>
    <property type="molecule type" value="Genomic_DNA"/>
</dbReference>
<name>T1HV94_RHOPR</name>
<proteinExistence type="predicted"/>
<dbReference type="Proteomes" id="UP000015103">
    <property type="component" value="Unassembled WGS sequence"/>
</dbReference>
<evidence type="ECO:0008006" key="3">
    <source>
        <dbReference type="Google" id="ProtNLM"/>
    </source>
</evidence>
<evidence type="ECO:0000313" key="1">
    <source>
        <dbReference type="EnsemblMetazoa" id="RPRC007964-PA"/>
    </source>
</evidence>
<dbReference type="InParanoid" id="T1HV94"/>
<dbReference type="HOGENOM" id="CLU_1680122_0_0_1"/>
<evidence type="ECO:0000313" key="2">
    <source>
        <dbReference type="Proteomes" id="UP000015103"/>
    </source>
</evidence>
<reference evidence="1" key="1">
    <citation type="submission" date="2015-05" db="UniProtKB">
        <authorList>
            <consortium name="EnsemblMetazoa"/>
        </authorList>
    </citation>
    <scope>IDENTIFICATION</scope>
</reference>
<dbReference type="AlphaFoldDB" id="T1HV94"/>
<protein>
    <recommendedName>
        <fullName evidence="3">FLYWCH-type domain-containing protein</fullName>
    </recommendedName>
</protein>
<keyword evidence="2" id="KW-1185">Reference proteome</keyword>
<dbReference type="VEuPathDB" id="VectorBase:RPRC007964"/>
<sequence>MKDVGSISNRPKTWQYFVSCSMASDSAQRTHIKTAGQHNHPPDLFKYEMLAFSERLYQRCRVESTPLRTIFQEELAHAPSEIRPMLVMSHYLKRMQNLRKRLRAQSLRAKINLTTQDDSVLLYEDGTPIKDSGDEMSSSNNISLKGIINFIHIINFI</sequence>
<organism evidence="1 2">
    <name type="scientific">Rhodnius prolixus</name>
    <name type="common">Triatomid bug</name>
    <dbReference type="NCBI Taxonomy" id="13249"/>
    <lineage>
        <taxon>Eukaryota</taxon>
        <taxon>Metazoa</taxon>
        <taxon>Ecdysozoa</taxon>
        <taxon>Arthropoda</taxon>
        <taxon>Hexapoda</taxon>
        <taxon>Insecta</taxon>
        <taxon>Pterygota</taxon>
        <taxon>Neoptera</taxon>
        <taxon>Paraneoptera</taxon>
        <taxon>Hemiptera</taxon>
        <taxon>Heteroptera</taxon>
        <taxon>Panheteroptera</taxon>
        <taxon>Cimicomorpha</taxon>
        <taxon>Reduviidae</taxon>
        <taxon>Triatominae</taxon>
        <taxon>Rhodnius</taxon>
    </lineage>
</organism>
<dbReference type="EnsemblMetazoa" id="RPRC007964-RA">
    <property type="protein sequence ID" value="RPRC007964-PA"/>
    <property type="gene ID" value="RPRC007964"/>
</dbReference>
<accession>T1HV94</accession>